<dbReference type="SUPFAM" id="SSF49265">
    <property type="entry name" value="Fibronectin type III"/>
    <property type="match status" value="1"/>
</dbReference>
<dbReference type="Proteomes" id="UP000261520">
    <property type="component" value="Unplaced"/>
</dbReference>
<reference evidence="2" key="1">
    <citation type="submission" date="2025-08" db="UniProtKB">
        <authorList>
            <consortium name="Ensembl"/>
        </authorList>
    </citation>
    <scope>IDENTIFICATION</scope>
</reference>
<dbReference type="InterPro" id="IPR003961">
    <property type="entry name" value="FN3_dom"/>
</dbReference>
<dbReference type="PANTHER" id="PTHR47135">
    <property type="entry name" value="FIBRONECTIN TYPE III DOMAIN-CONTAINING PROTEIN 7"/>
    <property type="match status" value="1"/>
</dbReference>
<evidence type="ECO:0000259" key="1">
    <source>
        <dbReference type="PROSITE" id="PS50853"/>
    </source>
</evidence>
<protein>
    <recommendedName>
        <fullName evidence="1">Fibronectin type-III domain-containing protein</fullName>
    </recommendedName>
</protein>
<evidence type="ECO:0000313" key="3">
    <source>
        <dbReference type="Proteomes" id="UP000261520"/>
    </source>
</evidence>
<dbReference type="InterPro" id="IPR036116">
    <property type="entry name" value="FN3_sf"/>
</dbReference>
<organism evidence="2 3">
    <name type="scientific">Periophthalmus magnuspinnatus</name>
    <dbReference type="NCBI Taxonomy" id="409849"/>
    <lineage>
        <taxon>Eukaryota</taxon>
        <taxon>Metazoa</taxon>
        <taxon>Chordata</taxon>
        <taxon>Craniata</taxon>
        <taxon>Vertebrata</taxon>
        <taxon>Euteleostomi</taxon>
        <taxon>Actinopterygii</taxon>
        <taxon>Neopterygii</taxon>
        <taxon>Teleostei</taxon>
        <taxon>Neoteleostei</taxon>
        <taxon>Acanthomorphata</taxon>
        <taxon>Gobiaria</taxon>
        <taxon>Gobiiformes</taxon>
        <taxon>Gobioidei</taxon>
        <taxon>Gobiidae</taxon>
        <taxon>Oxudercinae</taxon>
        <taxon>Periophthalmus</taxon>
    </lineage>
</organism>
<sequence length="189" mass="19999">KYNFIVLAIRGACPSRPSSPVLTSSINGNLDCVTNAAWISWTNSKGASSYFVFASAKGKAHNASCTSDSSQCNLPDLICGTLYDIQVTAENEHCSSTPSANFELETPCAPQNVTAVQSCSNNGVIVSYDLSRVASHYKVEVTGPGFNKTCESTSDSCTLDGLPCGEEFKVVVYALTQNCTSPLSATLAW</sequence>
<accession>A0A3B4ANG8</accession>
<dbReference type="Pfam" id="PF00041">
    <property type="entry name" value="fn3"/>
    <property type="match status" value="1"/>
</dbReference>
<feature type="domain" description="Fibronectin type-III" evidence="1">
    <location>
        <begin position="16"/>
        <end position="109"/>
    </location>
</feature>
<evidence type="ECO:0000313" key="2">
    <source>
        <dbReference type="Ensembl" id="ENSPMGP00000017926.1"/>
    </source>
</evidence>
<proteinExistence type="predicted"/>
<dbReference type="PROSITE" id="PS50853">
    <property type="entry name" value="FN3"/>
    <property type="match status" value="1"/>
</dbReference>
<name>A0A3B4ANG8_9GOBI</name>
<keyword evidence="3" id="KW-1185">Reference proteome</keyword>
<dbReference type="Ensembl" id="ENSPMGT00000019130.1">
    <property type="protein sequence ID" value="ENSPMGP00000017926.1"/>
    <property type="gene ID" value="ENSPMGG00000014666.1"/>
</dbReference>
<reference evidence="2" key="2">
    <citation type="submission" date="2025-09" db="UniProtKB">
        <authorList>
            <consortium name="Ensembl"/>
        </authorList>
    </citation>
    <scope>IDENTIFICATION</scope>
</reference>
<dbReference type="PANTHER" id="PTHR47135:SF3">
    <property type="entry name" value="FIBRONECTIN TYPE-III DOMAIN-CONTAINING PROTEIN"/>
    <property type="match status" value="1"/>
</dbReference>
<dbReference type="InterPro" id="IPR013783">
    <property type="entry name" value="Ig-like_fold"/>
</dbReference>
<dbReference type="AlphaFoldDB" id="A0A3B4ANG8"/>
<dbReference type="Gene3D" id="2.60.40.10">
    <property type="entry name" value="Immunoglobulins"/>
    <property type="match status" value="2"/>
</dbReference>
<dbReference type="CDD" id="cd00063">
    <property type="entry name" value="FN3"/>
    <property type="match status" value="1"/>
</dbReference>